<feature type="compositionally biased region" description="Low complexity" evidence="5">
    <location>
        <begin position="285"/>
        <end position="299"/>
    </location>
</feature>
<dbReference type="Gene3D" id="1.10.510.10">
    <property type="entry name" value="Transferase(Phosphotransferase) domain 1"/>
    <property type="match status" value="1"/>
</dbReference>
<dbReference type="CDD" id="cd14014">
    <property type="entry name" value="STKc_PknB_like"/>
    <property type="match status" value="1"/>
</dbReference>
<evidence type="ECO:0000256" key="1">
    <source>
        <dbReference type="ARBA" id="ARBA00022679"/>
    </source>
</evidence>
<gene>
    <name evidence="7" type="ORF">KOR34_20630</name>
</gene>
<dbReference type="PANTHER" id="PTHR43289">
    <property type="entry name" value="MITOGEN-ACTIVATED PROTEIN KINASE KINASE KINASE 20-RELATED"/>
    <property type="match status" value="1"/>
</dbReference>
<sequence length="893" mass="95359">MATQCAPNIEVPEGYALADRLGAGGYGEVWKATAPGGVEKAIKVVFGHCDEELAERECKALDRIRSVRHPFLLSIERYEVVNHRLVIVTELADRSLDARFKECRAAGEQGVPRDELINYLADAAEALDCLSERYSLQHLDIKPENLLLVGDHVKVADFGLVKDIASQTLNSLIGGMTPLYSPPELYDDEPSPFSDQYSLAIVYQHMLTGEAPFSGRTPAQLAKQHMQAAPILTPLDEHDRQVVGRALSKDPAHRFVSCRQFIAALRGEVPAGAAPPAAPAPVQPTPGSSSTEETKSAASLNTAPIGDRKPLPAAPPPAALPAAAKSSARPRTSFPAVSPDVIDQAPPQGVGPAEAISTPTLVVGLGGVGGALLAAFAERAAPPGVACLAIDTDMDALKATCRAASEEALGRDDLLHTPLRRPRDYRDDSQDLLKWLSRRWLYNIPRSLTTRGFRPLGRLAMVDHAEQVLEALYVRLQRLAQGADVDPVEVQVVLLAGASGATGSGTAIDIAQAVRSVAAELGVGVRVRGVFASTFRPESQDSLAASNMYALLEELHHAQRSGNRGEATPNGPASFYERDTPPFDELRLVDLPTRNDAAARQRAIASVASLVRLESTHNAVPNTASSQSGKGVAFAHHRCLDLDGVREALVLQHNLQRVREFSRYCLKADSGLTDPAAEPFGRYANSRLAGRLLQLIEPPPEGLDAAKMSEAARLRAERLELAAASTRVLEACLRDNGADEASGQLTGEFAPAYGELLEELAEGVARHEDAEHFCGEFLRSRLPERLAERSGGGAGERVLSVVREFLAMKPPLNCGHHRVALLVGDSPSTDALAQAAPLAGPLPAPGAGDQLLLLGSGITPLQLGARLAESFADIEDAASRLHARDDIEWPGLR</sequence>
<dbReference type="EMBL" id="SIHJ01000001">
    <property type="protein sequence ID" value="TWT37116.1"/>
    <property type="molecule type" value="Genomic_DNA"/>
</dbReference>
<feature type="domain" description="Protein kinase" evidence="6">
    <location>
        <begin position="15"/>
        <end position="265"/>
    </location>
</feature>
<evidence type="ECO:0000313" key="8">
    <source>
        <dbReference type="Proteomes" id="UP000316714"/>
    </source>
</evidence>
<dbReference type="PROSITE" id="PS00108">
    <property type="entry name" value="PROTEIN_KINASE_ST"/>
    <property type="match status" value="1"/>
</dbReference>
<dbReference type="SUPFAM" id="SSF52490">
    <property type="entry name" value="Tubulin nucleotide-binding domain-like"/>
    <property type="match status" value="1"/>
</dbReference>
<comment type="caution">
    <text evidence="7">The sequence shown here is derived from an EMBL/GenBank/DDBJ whole genome shotgun (WGS) entry which is preliminary data.</text>
</comment>
<dbReference type="Pfam" id="PF13809">
    <property type="entry name" value="Tubulin_2"/>
    <property type="match status" value="1"/>
</dbReference>
<dbReference type="Gene3D" id="3.30.200.20">
    <property type="entry name" value="Phosphorylase Kinase, domain 1"/>
    <property type="match status" value="1"/>
</dbReference>
<keyword evidence="4" id="KW-0067">ATP-binding</keyword>
<dbReference type="EC" id="2.7.11.1" evidence="7"/>
<dbReference type="AlphaFoldDB" id="A0A5C5VEQ0"/>
<dbReference type="InterPro" id="IPR011009">
    <property type="entry name" value="Kinase-like_dom_sf"/>
</dbReference>
<dbReference type="InterPro" id="IPR025904">
    <property type="entry name" value="Tubulin-like"/>
</dbReference>
<evidence type="ECO:0000256" key="4">
    <source>
        <dbReference type="ARBA" id="ARBA00022840"/>
    </source>
</evidence>
<dbReference type="RefSeq" id="WP_146564472.1">
    <property type="nucleotide sequence ID" value="NZ_SIHJ01000001.1"/>
</dbReference>
<dbReference type="SMART" id="SM00220">
    <property type="entry name" value="S_TKc"/>
    <property type="match status" value="1"/>
</dbReference>
<evidence type="ECO:0000256" key="2">
    <source>
        <dbReference type="ARBA" id="ARBA00022741"/>
    </source>
</evidence>
<dbReference type="InterPro" id="IPR000719">
    <property type="entry name" value="Prot_kinase_dom"/>
</dbReference>
<dbReference type="GO" id="GO:0005524">
    <property type="term" value="F:ATP binding"/>
    <property type="evidence" value="ECO:0007669"/>
    <property type="project" value="UniProtKB-KW"/>
</dbReference>
<evidence type="ECO:0000256" key="5">
    <source>
        <dbReference type="SAM" id="MobiDB-lite"/>
    </source>
</evidence>
<accession>A0A5C5VEQ0</accession>
<dbReference type="InterPro" id="IPR036525">
    <property type="entry name" value="Tubulin/FtsZ_GTPase_sf"/>
</dbReference>
<keyword evidence="3" id="KW-0418">Kinase</keyword>
<dbReference type="InterPro" id="IPR008271">
    <property type="entry name" value="Ser/Thr_kinase_AS"/>
</dbReference>
<keyword evidence="1 7" id="KW-0808">Transferase</keyword>
<name>A0A5C5VEQ0_9BACT</name>
<dbReference type="Proteomes" id="UP000316714">
    <property type="component" value="Unassembled WGS sequence"/>
</dbReference>
<organism evidence="7 8">
    <name type="scientific">Posidoniimonas corsicana</name>
    <dbReference type="NCBI Taxonomy" id="1938618"/>
    <lineage>
        <taxon>Bacteria</taxon>
        <taxon>Pseudomonadati</taxon>
        <taxon>Planctomycetota</taxon>
        <taxon>Planctomycetia</taxon>
        <taxon>Pirellulales</taxon>
        <taxon>Lacipirellulaceae</taxon>
        <taxon>Posidoniimonas</taxon>
    </lineage>
</organism>
<dbReference type="OrthoDB" id="278998at2"/>
<keyword evidence="8" id="KW-1185">Reference proteome</keyword>
<evidence type="ECO:0000256" key="3">
    <source>
        <dbReference type="ARBA" id="ARBA00022777"/>
    </source>
</evidence>
<dbReference type="GO" id="GO:0004674">
    <property type="term" value="F:protein serine/threonine kinase activity"/>
    <property type="evidence" value="ECO:0007669"/>
    <property type="project" value="UniProtKB-EC"/>
</dbReference>
<evidence type="ECO:0000259" key="6">
    <source>
        <dbReference type="PROSITE" id="PS50011"/>
    </source>
</evidence>
<dbReference type="Gene3D" id="3.40.50.1440">
    <property type="entry name" value="Tubulin/FtsZ, GTPase domain"/>
    <property type="match status" value="1"/>
</dbReference>
<reference evidence="7 8" key="1">
    <citation type="submission" date="2019-02" db="EMBL/GenBank/DDBJ databases">
        <title>Deep-cultivation of Planctomycetes and their phenomic and genomic characterization uncovers novel biology.</title>
        <authorList>
            <person name="Wiegand S."/>
            <person name="Jogler M."/>
            <person name="Boedeker C."/>
            <person name="Pinto D."/>
            <person name="Vollmers J."/>
            <person name="Rivas-Marin E."/>
            <person name="Kohn T."/>
            <person name="Peeters S.H."/>
            <person name="Heuer A."/>
            <person name="Rast P."/>
            <person name="Oberbeckmann S."/>
            <person name="Bunk B."/>
            <person name="Jeske O."/>
            <person name="Meyerdierks A."/>
            <person name="Storesund J.E."/>
            <person name="Kallscheuer N."/>
            <person name="Luecker S."/>
            <person name="Lage O.M."/>
            <person name="Pohl T."/>
            <person name="Merkel B.J."/>
            <person name="Hornburger P."/>
            <person name="Mueller R.-W."/>
            <person name="Bruemmer F."/>
            <person name="Labrenz M."/>
            <person name="Spormann A.M."/>
            <person name="Op Den Camp H."/>
            <person name="Overmann J."/>
            <person name="Amann R."/>
            <person name="Jetten M.S.M."/>
            <person name="Mascher T."/>
            <person name="Medema M.H."/>
            <person name="Devos D.P."/>
            <person name="Kaster A.-K."/>
            <person name="Ovreas L."/>
            <person name="Rohde M."/>
            <person name="Galperin M.Y."/>
            <person name="Jogler C."/>
        </authorList>
    </citation>
    <scope>NUCLEOTIDE SEQUENCE [LARGE SCALE GENOMIC DNA]</scope>
    <source>
        <strain evidence="7 8">KOR34</strain>
    </source>
</reference>
<protein>
    <submittedName>
        <fullName evidence="7">Tubulin-like protein</fullName>
        <ecNumber evidence="7">2.7.11.1</ecNumber>
    </submittedName>
</protein>
<proteinExistence type="predicted"/>
<evidence type="ECO:0000313" key="7">
    <source>
        <dbReference type="EMBL" id="TWT37116.1"/>
    </source>
</evidence>
<feature type="region of interest" description="Disordered" evidence="5">
    <location>
        <begin position="272"/>
        <end position="353"/>
    </location>
</feature>
<feature type="compositionally biased region" description="Low complexity" evidence="5">
    <location>
        <begin position="320"/>
        <end position="330"/>
    </location>
</feature>
<feature type="region of interest" description="Disordered" evidence="5">
    <location>
        <begin position="559"/>
        <end position="579"/>
    </location>
</feature>
<dbReference type="PANTHER" id="PTHR43289:SF34">
    <property type="entry name" value="SERINE_THREONINE-PROTEIN KINASE YBDM-RELATED"/>
    <property type="match status" value="1"/>
</dbReference>
<keyword evidence="2" id="KW-0547">Nucleotide-binding</keyword>
<dbReference type="SUPFAM" id="SSF56112">
    <property type="entry name" value="Protein kinase-like (PK-like)"/>
    <property type="match status" value="1"/>
</dbReference>
<dbReference type="Pfam" id="PF00069">
    <property type="entry name" value="Pkinase"/>
    <property type="match status" value="1"/>
</dbReference>
<dbReference type="PROSITE" id="PS50011">
    <property type="entry name" value="PROTEIN_KINASE_DOM"/>
    <property type="match status" value="1"/>
</dbReference>